<sequence>MIIRINPRALDPTEPLAEALGRPVSSQEGLTDHTVVAHWPGLDYYTPLDEQQIWTSTEWAEHLDDPTWQHPFPASPEGDPRAIWHADVRLAPGDLDLTGPEWSEIAHRIARAAGIQRPGDHQGCRWIAIQAQPGRLDLLANLLRVDGTWAEQPHRLLTVVTAECRRIEADLGLISPRTGGPDPDSAARFASRYASSQANVSDAVTQLAGLLGQLTDEDAGPLSTVRGLVEHAAHRLGRLPHAHAHGGAHQLELIARRLHGIQQDLDATAAALPTAPAAPPRAALAPNGASAAPAPPGARLAR</sequence>
<keyword evidence="3" id="KW-1185">Reference proteome</keyword>
<evidence type="ECO:0008006" key="4">
    <source>
        <dbReference type="Google" id="ProtNLM"/>
    </source>
</evidence>
<evidence type="ECO:0000313" key="3">
    <source>
        <dbReference type="Proteomes" id="UP001431926"/>
    </source>
</evidence>
<dbReference type="Proteomes" id="UP001431926">
    <property type="component" value="Chromosome"/>
</dbReference>
<feature type="region of interest" description="Disordered" evidence="1">
    <location>
        <begin position="276"/>
        <end position="302"/>
    </location>
</feature>
<evidence type="ECO:0000313" key="2">
    <source>
        <dbReference type="EMBL" id="WUX36324.1"/>
    </source>
</evidence>
<gene>
    <name evidence="2" type="ORF">OG367_08790</name>
</gene>
<name>A0ABZ1ZC34_STRAQ</name>
<accession>A0ABZ1ZC34</accession>
<organism evidence="2 3">
    <name type="scientific">Streptomyces anulatus</name>
    <name type="common">Streptomyces chrysomallus</name>
    <dbReference type="NCBI Taxonomy" id="1892"/>
    <lineage>
        <taxon>Bacteria</taxon>
        <taxon>Bacillati</taxon>
        <taxon>Actinomycetota</taxon>
        <taxon>Actinomycetes</taxon>
        <taxon>Kitasatosporales</taxon>
        <taxon>Streptomycetaceae</taxon>
        <taxon>Streptomyces</taxon>
    </lineage>
</organism>
<reference evidence="2" key="1">
    <citation type="submission" date="2022-10" db="EMBL/GenBank/DDBJ databases">
        <title>The complete genomes of actinobacterial strains from the NBC collection.</title>
        <authorList>
            <person name="Joergensen T.S."/>
            <person name="Alvarez Arevalo M."/>
            <person name="Sterndorff E.B."/>
            <person name="Faurdal D."/>
            <person name="Vuksanovic O."/>
            <person name="Mourched A.-S."/>
            <person name="Charusanti P."/>
            <person name="Shaw S."/>
            <person name="Blin K."/>
            <person name="Weber T."/>
        </authorList>
    </citation>
    <scope>NUCLEOTIDE SEQUENCE</scope>
    <source>
        <strain evidence="2">NBC_01436</strain>
    </source>
</reference>
<dbReference type="EMBL" id="CP109491">
    <property type="protein sequence ID" value="WUX36324.1"/>
    <property type="molecule type" value="Genomic_DNA"/>
</dbReference>
<dbReference type="RefSeq" id="WP_098021588.1">
    <property type="nucleotide sequence ID" value="NZ_CP108640.1"/>
</dbReference>
<evidence type="ECO:0000256" key="1">
    <source>
        <dbReference type="SAM" id="MobiDB-lite"/>
    </source>
</evidence>
<proteinExistence type="predicted"/>
<protein>
    <recommendedName>
        <fullName evidence="4">Relaxase/mobilization nuclease</fullName>
    </recommendedName>
</protein>